<gene>
    <name evidence="14" type="ORF">JGI4_02041</name>
    <name evidence="13" type="ORF">JGI8_00097</name>
</gene>
<accession>A0A0P1M1A8</accession>
<evidence type="ECO:0000256" key="3">
    <source>
        <dbReference type="ARBA" id="ARBA00007931"/>
    </source>
</evidence>
<dbReference type="AlphaFoldDB" id="A0A0P1M1A8"/>
<keyword evidence="8 11" id="KW-1133">Transmembrane helix</keyword>
<dbReference type="SUPFAM" id="SSF50156">
    <property type="entry name" value="PDZ domain-like"/>
    <property type="match status" value="2"/>
</dbReference>
<dbReference type="Pfam" id="PF02163">
    <property type="entry name" value="Peptidase_M50"/>
    <property type="match status" value="1"/>
</dbReference>
<proteinExistence type="inferred from homology"/>
<keyword evidence="16" id="KW-1185">Reference proteome</keyword>
<accession>A0A0P1P312</accession>
<evidence type="ECO:0000256" key="11">
    <source>
        <dbReference type="RuleBase" id="RU362031"/>
    </source>
</evidence>
<sequence length="439" mass="48848">MEIIKTIFYFAITIGILVLVHEFGHFIAAKLSKMKVEVFSIGFGTRLIGKKIGETDYRISAFPLGGYVKIAGMVDESLDTGFVSSKPEPYEFRSKPFYQKFFVITAGVIMNMILAVFLFWAIFMVEGKTFRNVNEVGYVIPNSPAFEAGFREGDKILTLNGRKINYWDDIIRTAFVDDLTKDLSFEVQRDGEKIFISIPRTKISEFSSEDALGILPAHVEVMVMAVEPGRPAQKIGIQSKDVIVSVNDEKIYSPAQLTSIIKSNAGKEITLKIKRGDKIFDQKITPDADGRIGVQIASFYNGPVKKESYNPLEALWIGVRETYRVSALTVNGIKQLITGKIPFQKGVAGPIRIAKFATRSADAGFTAFLGFMAILSISLAFLNIFPFPGLDGGHLAILVVEAIIRRELSYRVKVAIQQAGIIILIILMIFVLYNDIVHF</sequence>
<accession>A0A0S4NA82</accession>
<reference evidence="13 16" key="2">
    <citation type="submission" date="2015-11" db="EMBL/GenBank/DDBJ databases">
        <authorList>
            <person name="Varghese N."/>
        </authorList>
    </citation>
    <scope>NUCLEOTIDE SEQUENCE [LARGE SCALE GENOMIC DNA]</scope>
    <source>
        <strain evidence="13 16">JGI-8</strain>
    </source>
</reference>
<dbReference type="Proteomes" id="UP000182011">
    <property type="component" value="Unassembled WGS sequence"/>
</dbReference>
<feature type="transmembrane region" description="Helical" evidence="11">
    <location>
        <begin position="365"/>
        <end position="385"/>
    </location>
</feature>
<evidence type="ECO:0000256" key="1">
    <source>
        <dbReference type="ARBA" id="ARBA00001947"/>
    </source>
</evidence>
<dbReference type="EMBL" id="FAOP01000008">
    <property type="protein sequence ID" value="CUU08231.1"/>
    <property type="molecule type" value="Genomic_DNA"/>
</dbReference>
<dbReference type="InterPro" id="IPR041489">
    <property type="entry name" value="PDZ_6"/>
</dbReference>
<evidence type="ECO:0000313" key="15">
    <source>
        <dbReference type="Proteomes" id="UP000182011"/>
    </source>
</evidence>
<evidence type="ECO:0000256" key="7">
    <source>
        <dbReference type="ARBA" id="ARBA00022833"/>
    </source>
</evidence>
<dbReference type="CDD" id="cd23081">
    <property type="entry name" value="cpPDZ_EcRseP-like"/>
    <property type="match status" value="2"/>
</dbReference>
<keyword evidence="6 11" id="KW-0378">Hydrolase</keyword>
<evidence type="ECO:0000259" key="12">
    <source>
        <dbReference type="PROSITE" id="PS50106"/>
    </source>
</evidence>
<keyword evidence="9 11" id="KW-0482">Metalloprotease</keyword>
<dbReference type="SMART" id="SM00228">
    <property type="entry name" value="PDZ"/>
    <property type="match status" value="2"/>
</dbReference>
<comment type="similarity">
    <text evidence="3 11">Belongs to the peptidase M50B family.</text>
</comment>
<dbReference type="InterPro" id="IPR004387">
    <property type="entry name" value="Pept_M50_Zn"/>
</dbReference>
<reference evidence="14 15" key="1">
    <citation type="submission" date="2015-11" db="EMBL/GenBank/DDBJ databases">
        <authorList>
            <person name="Zhang Y."/>
            <person name="Guo Z."/>
        </authorList>
    </citation>
    <scope>NUCLEOTIDE SEQUENCE [LARGE SCALE GENOMIC DNA]</scope>
    <source>
        <strain evidence="14">JGI-4</strain>
    </source>
</reference>
<dbReference type="InterPro" id="IPR008915">
    <property type="entry name" value="Peptidase_M50"/>
</dbReference>
<evidence type="ECO:0000256" key="6">
    <source>
        <dbReference type="ARBA" id="ARBA00022801"/>
    </source>
</evidence>
<accession>A0A0N7MUI9</accession>
<keyword evidence="4 14" id="KW-0645">Protease</keyword>
<dbReference type="Gene3D" id="2.30.42.10">
    <property type="match status" value="2"/>
</dbReference>
<keyword evidence="11" id="KW-0479">Metal-binding</keyword>
<dbReference type="InterPro" id="IPR001478">
    <property type="entry name" value="PDZ"/>
</dbReference>
<dbReference type="EC" id="3.4.24.-" evidence="11"/>
<dbReference type="GO" id="GO:0004222">
    <property type="term" value="F:metalloendopeptidase activity"/>
    <property type="evidence" value="ECO:0007669"/>
    <property type="project" value="InterPro"/>
</dbReference>
<feature type="domain" description="PDZ" evidence="12">
    <location>
        <begin position="195"/>
        <end position="277"/>
    </location>
</feature>
<feature type="transmembrane region" description="Helical" evidence="11">
    <location>
        <begin position="415"/>
        <end position="433"/>
    </location>
</feature>
<evidence type="ECO:0000256" key="2">
    <source>
        <dbReference type="ARBA" id="ARBA00004141"/>
    </source>
</evidence>
<accession>A0A0N7MNU4</accession>
<evidence type="ECO:0000256" key="10">
    <source>
        <dbReference type="ARBA" id="ARBA00023136"/>
    </source>
</evidence>
<dbReference type="PROSITE" id="PS50106">
    <property type="entry name" value="PDZ"/>
    <property type="match status" value="1"/>
</dbReference>
<dbReference type="PANTHER" id="PTHR42837">
    <property type="entry name" value="REGULATOR OF SIGMA-E PROTEASE RSEP"/>
    <property type="match status" value="1"/>
</dbReference>
<protein>
    <recommendedName>
        <fullName evidence="11">Zinc metalloprotease</fullName>
        <ecNumber evidence="11">3.4.24.-</ecNumber>
    </recommendedName>
</protein>
<evidence type="ECO:0000256" key="8">
    <source>
        <dbReference type="ARBA" id="ARBA00022989"/>
    </source>
</evidence>
<dbReference type="InterPro" id="IPR036034">
    <property type="entry name" value="PDZ_sf"/>
</dbReference>
<dbReference type="GO" id="GO:0016020">
    <property type="term" value="C:membrane"/>
    <property type="evidence" value="ECO:0007669"/>
    <property type="project" value="UniProtKB-SubCell"/>
</dbReference>
<comment type="subcellular location">
    <subcellularLocation>
        <location evidence="2">Membrane</location>
        <topology evidence="2">Multi-pass membrane protein</topology>
    </subcellularLocation>
</comment>
<name>A0A0P1M1A8_9BACT</name>
<keyword evidence="7 11" id="KW-0862">Zinc</keyword>
<dbReference type="STRING" id="1633631.GCA_001442925_02036"/>
<dbReference type="EMBL" id="CZVI01000001">
    <property type="protein sequence ID" value="CUS77211.1"/>
    <property type="molecule type" value="Genomic_DNA"/>
</dbReference>
<accession>A0A0P1MH75</accession>
<feature type="transmembrane region" description="Helical" evidence="11">
    <location>
        <begin position="101"/>
        <end position="123"/>
    </location>
</feature>
<dbReference type="PANTHER" id="PTHR42837:SF2">
    <property type="entry name" value="MEMBRANE METALLOPROTEASE ARASP2, CHLOROPLASTIC-RELATED"/>
    <property type="match status" value="1"/>
</dbReference>
<dbReference type="GO" id="GO:0006508">
    <property type="term" value="P:proteolysis"/>
    <property type="evidence" value="ECO:0007669"/>
    <property type="project" value="UniProtKB-KW"/>
</dbReference>
<evidence type="ECO:0000256" key="5">
    <source>
        <dbReference type="ARBA" id="ARBA00022692"/>
    </source>
</evidence>
<dbReference type="Proteomes" id="UP000182200">
    <property type="component" value="Unassembled WGS sequence"/>
</dbReference>
<organism evidence="14 15">
    <name type="scientific">Candidatus Kryptonium thompsonii</name>
    <dbReference type="NCBI Taxonomy" id="1633631"/>
    <lineage>
        <taxon>Bacteria</taxon>
        <taxon>Pseudomonadati</taxon>
        <taxon>Candidatus Kryptoniota</taxon>
        <taxon>Candidatus Kryptonium</taxon>
    </lineage>
</organism>
<dbReference type="Pfam" id="PF17820">
    <property type="entry name" value="PDZ_6"/>
    <property type="match status" value="1"/>
</dbReference>
<dbReference type="NCBIfam" id="TIGR00054">
    <property type="entry name" value="RIP metalloprotease RseP"/>
    <property type="match status" value="1"/>
</dbReference>
<dbReference type="OrthoDB" id="9782003at2"/>
<evidence type="ECO:0000313" key="13">
    <source>
        <dbReference type="EMBL" id="CUS77211.1"/>
    </source>
</evidence>
<evidence type="ECO:0000313" key="14">
    <source>
        <dbReference type="EMBL" id="CUU08231.1"/>
    </source>
</evidence>
<keyword evidence="5 11" id="KW-0812">Transmembrane</keyword>
<dbReference type="RefSeq" id="WP_047134959.1">
    <property type="nucleotide sequence ID" value="NZ_CZVI01000001.1"/>
</dbReference>
<comment type="cofactor">
    <cofactor evidence="1 11">
        <name>Zn(2+)</name>
        <dbReference type="ChEBI" id="CHEBI:29105"/>
    </cofactor>
</comment>
<evidence type="ECO:0000313" key="16">
    <source>
        <dbReference type="Proteomes" id="UP000182200"/>
    </source>
</evidence>
<keyword evidence="10 11" id="KW-0472">Membrane</keyword>
<dbReference type="GO" id="GO:0046872">
    <property type="term" value="F:metal ion binding"/>
    <property type="evidence" value="ECO:0007669"/>
    <property type="project" value="UniProtKB-KW"/>
</dbReference>
<feature type="transmembrane region" description="Helical" evidence="11">
    <location>
        <begin position="7"/>
        <end position="28"/>
    </location>
</feature>
<dbReference type="CDD" id="cd06163">
    <property type="entry name" value="S2P-M50_PDZ_RseP-like"/>
    <property type="match status" value="1"/>
</dbReference>
<evidence type="ECO:0000256" key="4">
    <source>
        <dbReference type="ARBA" id="ARBA00022670"/>
    </source>
</evidence>
<evidence type="ECO:0000256" key="9">
    <source>
        <dbReference type="ARBA" id="ARBA00023049"/>
    </source>
</evidence>